<dbReference type="GO" id="GO:0000160">
    <property type="term" value="P:phosphorelay signal transduction system"/>
    <property type="evidence" value="ECO:0007669"/>
    <property type="project" value="InterPro"/>
</dbReference>
<comment type="similarity">
    <text evidence="1">Belongs to the AfsR/DnrI/RedD regulatory family.</text>
</comment>
<dbReference type="Proteomes" id="UP000245507">
    <property type="component" value="Unassembled WGS sequence"/>
</dbReference>
<dbReference type="PRINTS" id="PR00364">
    <property type="entry name" value="DISEASERSIST"/>
</dbReference>
<feature type="domain" description="OmpR/PhoB-type" evidence="4">
    <location>
        <begin position="1"/>
        <end position="99"/>
    </location>
</feature>
<gene>
    <name evidence="5" type="ORF">DJ010_13230</name>
</gene>
<dbReference type="SMART" id="SM00862">
    <property type="entry name" value="Trans_reg_C"/>
    <property type="match status" value="1"/>
</dbReference>
<keyword evidence="6" id="KW-1185">Reference proteome</keyword>
<dbReference type="SUPFAM" id="SSF52540">
    <property type="entry name" value="P-loop containing nucleoside triphosphate hydrolases"/>
    <property type="match status" value="1"/>
</dbReference>
<dbReference type="InterPro" id="IPR041664">
    <property type="entry name" value="AAA_16"/>
</dbReference>
<dbReference type="Pfam" id="PF13424">
    <property type="entry name" value="TPR_12"/>
    <property type="match status" value="1"/>
</dbReference>
<keyword evidence="2 3" id="KW-0238">DNA-binding</keyword>
<dbReference type="PANTHER" id="PTHR47691:SF3">
    <property type="entry name" value="HTH-TYPE TRANSCRIPTIONAL REGULATOR RV0890C-RELATED"/>
    <property type="match status" value="1"/>
</dbReference>
<dbReference type="SUPFAM" id="SSF46894">
    <property type="entry name" value="C-terminal effector domain of the bipartite response regulators"/>
    <property type="match status" value="1"/>
</dbReference>
<organism evidence="5 6">
    <name type="scientific">Nocardioides silvaticus</name>
    <dbReference type="NCBI Taxonomy" id="2201891"/>
    <lineage>
        <taxon>Bacteria</taxon>
        <taxon>Bacillati</taxon>
        <taxon>Actinomycetota</taxon>
        <taxon>Actinomycetes</taxon>
        <taxon>Propionibacteriales</taxon>
        <taxon>Nocardioidaceae</taxon>
        <taxon>Nocardioides</taxon>
    </lineage>
</organism>
<dbReference type="InterPro" id="IPR011990">
    <property type="entry name" value="TPR-like_helical_dom_sf"/>
</dbReference>
<dbReference type="Pfam" id="PF13191">
    <property type="entry name" value="AAA_16"/>
    <property type="match status" value="1"/>
</dbReference>
<dbReference type="InterPro" id="IPR027417">
    <property type="entry name" value="P-loop_NTPase"/>
</dbReference>
<dbReference type="Pfam" id="PF03704">
    <property type="entry name" value="BTAD"/>
    <property type="match status" value="1"/>
</dbReference>
<dbReference type="AlphaFoldDB" id="A0A316TFV0"/>
<dbReference type="InterPro" id="IPR005158">
    <property type="entry name" value="BTAD"/>
</dbReference>
<dbReference type="PROSITE" id="PS51755">
    <property type="entry name" value="OMPR_PHOB"/>
    <property type="match status" value="1"/>
</dbReference>
<reference evidence="5 6" key="1">
    <citation type="submission" date="2018-05" db="EMBL/GenBank/DDBJ databases">
        <title>Nocardioides silvaticus genome.</title>
        <authorList>
            <person name="Li C."/>
            <person name="Wang G."/>
        </authorList>
    </citation>
    <scope>NUCLEOTIDE SEQUENCE [LARGE SCALE GENOMIC DNA]</scope>
    <source>
        <strain evidence="5 6">CCTCC AB 2018079</strain>
    </source>
</reference>
<dbReference type="InterPro" id="IPR001867">
    <property type="entry name" value="OmpR/PhoB-type_DNA-bd"/>
</dbReference>
<dbReference type="GO" id="GO:0003677">
    <property type="term" value="F:DNA binding"/>
    <property type="evidence" value="ECO:0007669"/>
    <property type="project" value="UniProtKB-UniRule"/>
</dbReference>
<dbReference type="InterPro" id="IPR036388">
    <property type="entry name" value="WH-like_DNA-bd_sf"/>
</dbReference>
<dbReference type="Gene3D" id="3.40.50.300">
    <property type="entry name" value="P-loop containing nucleotide triphosphate hydrolases"/>
    <property type="match status" value="1"/>
</dbReference>
<dbReference type="InterPro" id="IPR016032">
    <property type="entry name" value="Sig_transdc_resp-reg_C-effctor"/>
</dbReference>
<comment type="caution">
    <text evidence="5">The sequence shown here is derived from an EMBL/GenBank/DDBJ whole genome shotgun (WGS) entry which is preliminary data.</text>
</comment>
<evidence type="ECO:0000313" key="6">
    <source>
        <dbReference type="Proteomes" id="UP000245507"/>
    </source>
</evidence>
<dbReference type="CDD" id="cd15831">
    <property type="entry name" value="BTAD"/>
    <property type="match status" value="1"/>
</dbReference>
<evidence type="ECO:0000256" key="2">
    <source>
        <dbReference type="ARBA" id="ARBA00023125"/>
    </source>
</evidence>
<dbReference type="SUPFAM" id="SSF48452">
    <property type="entry name" value="TPR-like"/>
    <property type="match status" value="2"/>
</dbReference>
<sequence length="929" mass="99617">MQTPWVPSLRIAVLGPLDVTVDGVAVDLGPKKQRAVLGVLAALAPAPVSVERLVDEIWGDGGPANPLRSLQVYVSSLRSALGEYGDRLVTEGRAYRLLVGEEHGVEVDAETFSRLVAEAAAEPDPARAAEQAEQALALWCGDEAWQDLRDLPVIGPVVVALEAERLAAAAVRARSLLALGRHRELVPWLEPLVEQHPLHEELRGHLMLALHRSDRQADALAVYAAGRETKADETGLDPGEDLQRLQAAILGDDPALRVEDVELRSRRHLPAPVTALVGREPEIATLTAMLRDPAHRLLTLTGPGGIGKTRLGIASAHALAADHPDGVWFVALDALHDHRLVAGAVADTLGVEVAGSDMTGALSSYLRDRRLLLVLDNFEQVDDAAPLVAELLAAAPGLRVLVTSRVPLRVYGERVMPIEPLAPTDAVPLFVERARAVDHRFDADPDVVAELCEQLDRIPLAIELVAARTDELPLEVLQKQLANRQALDLAADGPRDRTSRQRTLRDAIAWSVALLPDALAQGFARLGIFDGGFSADAAEAVAGVSASDLVTLVRASLVVRTEDRYRVLETIREYAVEQLGPDTDEVADRHATWFLDFLVGTEGNQGTVHAWVALVHPDRANLRVAAARLAATADRDDPRGSRLLRMSPSLGRYLYHAGPGSEDVEWLLRALELAPDADPHTRGQTSYALAICRAEQGLTDEAIRHCRTAYDLLMSTGDSLWGARALNSLAGIVHDDGRVAEAAPLMDESIALRRGLPELSMAIPLSNRARNAIQLGDTAKARECLAEVLEIAADDALEVAVAELLLADAALADGDEAETVDRVTRATDALLELQHHAFRLMEALETFAALAVRRGRAALAATLIAAADRAYVDEGSVMVPADVMQRAERTGAAIAALPDAERRAAEERGASLGLQAAVQLARAELVGPA</sequence>
<dbReference type="Gene3D" id="1.10.10.10">
    <property type="entry name" value="Winged helix-like DNA-binding domain superfamily/Winged helix DNA-binding domain"/>
    <property type="match status" value="1"/>
</dbReference>
<dbReference type="Gene3D" id="1.25.40.10">
    <property type="entry name" value="Tetratricopeptide repeat domain"/>
    <property type="match status" value="2"/>
</dbReference>
<proteinExistence type="inferred from homology"/>
<evidence type="ECO:0000256" key="1">
    <source>
        <dbReference type="ARBA" id="ARBA00005820"/>
    </source>
</evidence>
<dbReference type="GO" id="GO:0006355">
    <property type="term" value="P:regulation of DNA-templated transcription"/>
    <property type="evidence" value="ECO:0007669"/>
    <property type="project" value="InterPro"/>
</dbReference>
<evidence type="ECO:0000259" key="4">
    <source>
        <dbReference type="PROSITE" id="PS51755"/>
    </source>
</evidence>
<dbReference type="EMBL" id="QGDD01000005">
    <property type="protein sequence ID" value="PWN02658.1"/>
    <property type="molecule type" value="Genomic_DNA"/>
</dbReference>
<accession>A0A316TFV0</accession>
<evidence type="ECO:0000313" key="5">
    <source>
        <dbReference type="EMBL" id="PWN02658.1"/>
    </source>
</evidence>
<evidence type="ECO:0000256" key="3">
    <source>
        <dbReference type="PROSITE-ProRule" id="PRU01091"/>
    </source>
</evidence>
<feature type="DNA-binding region" description="OmpR/PhoB-type" evidence="3">
    <location>
        <begin position="1"/>
        <end position="99"/>
    </location>
</feature>
<dbReference type="SMART" id="SM01043">
    <property type="entry name" value="BTAD"/>
    <property type="match status" value="1"/>
</dbReference>
<dbReference type="PANTHER" id="PTHR47691">
    <property type="entry name" value="REGULATOR-RELATED"/>
    <property type="match status" value="1"/>
</dbReference>
<name>A0A316TFV0_9ACTN</name>
<dbReference type="Pfam" id="PF00486">
    <property type="entry name" value="Trans_reg_C"/>
    <property type="match status" value="1"/>
</dbReference>
<protein>
    <recommendedName>
        <fullName evidence="4">OmpR/PhoB-type domain-containing protein</fullName>
    </recommendedName>
</protein>